<dbReference type="EMBL" id="JBBNAE010000011">
    <property type="protein sequence ID" value="KAK9084637.1"/>
    <property type="molecule type" value="Genomic_DNA"/>
</dbReference>
<dbReference type="InterPro" id="IPR043151">
    <property type="entry name" value="BAH_sf"/>
</dbReference>
<dbReference type="Gene3D" id="2.30.30.490">
    <property type="match status" value="1"/>
</dbReference>
<sequence length="665" mass="75305">MSVIGFLEWNEQFVSQERGNRVVHYYLKDTNGESVLAVVGTERSVRHMVYVVADEFLQYGSDKSISSGFKWRSRREVVDWLTSLLSKQRSSHGDSSRSPKNDPMQALRSPDFSINGLDASGALTHPSDHMNRLARNWKGQNSDILWSGDSWICGKQLKHYPSFCRNGTKITIHSFVFVMAKEENRYLAYLEDMYEDRKGQKKVRVRWFHDTQEVKRAIALLNCHPREVFITLYAQVISVECVDGPATVLTPDHYEKCMNVLPPVSLGRIHMCSRQFKNSKVKPFDLSKLRGYFNQGVLSCLEEEDDFDQGGMIKLGAKRSRTCRGRQRLVISRSGIRVTSRGNKITACGPDYQNLKYGIPGRRPLAVKYIGLQSCLPSLFKVDDKIELLCQDSGIRGCWFRCTILEISRKRLKVQYDDVQSEDDCGNLEEWIPAYRVVPSDKLGMRYSGRLTIRPCRPSDDLRDGVFEVGAPVDAWWNDGWWEGVVTEIDSSGNDSVQVYFPGEDTFLTSNRRNLRVSRDWIGDRWVDIEAKPDILTAISTAVSPGVKLSACSTVAKGAESGGSAMSDREVPATQKLDTVEEYKQEPTGSPIPDSPPENSKWANTRKRPLSEDEEKEGDENVGKESKDQEVEDKKIDNENGEKMDLDGEINTAKQETEKLVEVAS</sequence>
<dbReference type="SMART" id="SM00743">
    <property type="entry name" value="Agenet"/>
    <property type="match status" value="2"/>
</dbReference>
<feature type="domain" description="BAH" evidence="2">
    <location>
        <begin position="168"/>
        <end position="287"/>
    </location>
</feature>
<dbReference type="PROSITE" id="PS51038">
    <property type="entry name" value="BAH"/>
    <property type="match status" value="1"/>
</dbReference>
<organism evidence="3 4">
    <name type="scientific">Stephania japonica</name>
    <dbReference type="NCBI Taxonomy" id="461633"/>
    <lineage>
        <taxon>Eukaryota</taxon>
        <taxon>Viridiplantae</taxon>
        <taxon>Streptophyta</taxon>
        <taxon>Embryophyta</taxon>
        <taxon>Tracheophyta</taxon>
        <taxon>Spermatophyta</taxon>
        <taxon>Magnoliopsida</taxon>
        <taxon>Ranunculales</taxon>
        <taxon>Menispermaceae</taxon>
        <taxon>Menispermoideae</taxon>
        <taxon>Cissampelideae</taxon>
        <taxon>Stephania</taxon>
    </lineage>
</organism>
<dbReference type="CDD" id="cd20405">
    <property type="entry name" value="Tudor_Agenet_AtDUF_rpt1_3"/>
    <property type="match status" value="1"/>
</dbReference>
<proteinExistence type="predicted"/>
<dbReference type="InterPro" id="IPR014002">
    <property type="entry name" value="Agenet_dom_plant"/>
</dbReference>
<keyword evidence="4" id="KW-1185">Reference proteome</keyword>
<accession>A0AAP0E4D7</accession>
<feature type="compositionally biased region" description="Basic and acidic residues" evidence="1">
    <location>
        <begin position="655"/>
        <end position="665"/>
    </location>
</feature>
<dbReference type="CDD" id="cd04721">
    <property type="entry name" value="BAH_plant_1"/>
    <property type="match status" value="1"/>
</dbReference>
<evidence type="ECO:0000313" key="3">
    <source>
        <dbReference type="EMBL" id="KAK9084637.1"/>
    </source>
</evidence>
<name>A0AAP0E4D7_9MAGN</name>
<dbReference type="Pfam" id="PF05641">
    <property type="entry name" value="Agenet"/>
    <property type="match status" value="1"/>
</dbReference>
<dbReference type="Pfam" id="PF01426">
    <property type="entry name" value="BAH"/>
    <property type="match status" value="1"/>
</dbReference>
<feature type="compositionally biased region" description="Basic and acidic residues" evidence="1">
    <location>
        <begin position="619"/>
        <end position="646"/>
    </location>
</feature>
<dbReference type="PANTHER" id="PTHR31917">
    <property type="entry name" value="AGENET DOMAIN-CONTAINING PROTEIN-RELATED"/>
    <property type="match status" value="1"/>
</dbReference>
<protein>
    <recommendedName>
        <fullName evidence="2">BAH domain-containing protein</fullName>
    </recommendedName>
</protein>
<dbReference type="PANTHER" id="PTHR31917:SF101">
    <property type="entry name" value="OS07G0607300 PROTEIN"/>
    <property type="match status" value="1"/>
</dbReference>
<evidence type="ECO:0000313" key="4">
    <source>
        <dbReference type="Proteomes" id="UP001417504"/>
    </source>
</evidence>
<dbReference type="InterPro" id="IPR001025">
    <property type="entry name" value="BAH_dom"/>
</dbReference>
<evidence type="ECO:0000256" key="1">
    <source>
        <dbReference type="SAM" id="MobiDB-lite"/>
    </source>
</evidence>
<dbReference type="InterPro" id="IPR008395">
    <property type="entry name" value="Agenet-like_dom"/>
</dbReference>
<evidence type="ECO:0000259" key="2">
    <source>
        <dbReference type="PROSITE" id="PS51038"/>
    </source>
</evidence>
<dbReference type="Proteomes" id="UP001417504">
    <property type="component" value="Unassembled WGS sequence"/>
</dbReference>
<reference evidence="3 4" key="1">
    <citation type="submission" date="2024-01" db="EMBL/GenBank/DDBJ databases">
        <title>Genome assemblies of Stephania.</title>
        <authorList>
            <person name="Yang L."/>
        </authorList>
    </citation>
    <scope>NUCLEOTIDE SEQUENCE [LARGE SCALE GENOMIC DNA]</scope>
    <source>
        <strain evidence="3">QJT</strain>
        <tissue evidence="3">Leaf</tissue>
    </source>
</reference>
<dbReference type="AlphaFoldDB" id="A0AAP0E4D7"/>
<dbReference type="GO" id="GO:0003682">
    <property type="term" value="F:chromatin binding"/>
    <property type="evidence" value="ECO:0007669"/>
    <property type="project" value="InterPro"/>
</dbReference>
<feature type="region of interest" description="Disordered" evidence="1">
    <location>
        <begin position="582"/>
        <end position="665"/>
    </location>
</feature>
<dbReference type="SMART" id="SM00439">
    <property type="entry name" value="BAH"/>
    <property type="match status" value="1"/>
</dbReference>
<gene>
    <name evidence="3" type="ORF">Sjap_025048</name>
</gene>
<comment type="caution">
    <text evidence="3">The sequence shown here is derived from an EMBL/GenBank/DDBJ whole genome shotgun (WGS) entry which is preliminary data.</text>
</comment>